<evidence type="ECO:0000313" key="8">
    <source>
        <dbReference type="Proteomes" id="UP000672657"/>
    </source>
</evidence>
<dbReference type="NCBIfam" id="NF033517">
    <property type="entry name" value="transpos_IS66"/>
    <property type="match status" value="1"/>
</dbReference>
<reference evidence="7 8" key="1">
    <citation type="submission" date="2021-03" db="EMBL/GenBank/DDBJ databases">
        <authorList>
            <person name="Peeters C."/>
        </authorList>
    </citation>
    <scope>NUCLEOTIDE SEQUENCE [LARGE SCALE GENOMIC DNA]</scope>
    <source>
        <strain evidence="7 8">LMG 26411</strain>
    </source>
</reference>
<organism evidence="7 8">
    <name type="scientific">Cupriavidus numazuensis</name>
    <dbReference type="NCBI Taxonomy" id="221992"/>
    <lineage>
        <taxon>Bacteria</taxon>
        <taxon>Pseudomonadati</taxon>
        <taxon>Pseudomonadota</taxon>
        <taxon>Betaproteobacteria</taxon>
        <taxon>Burkholderiales</taxon>
        <taxon>Burkholderiaceae</taxon>
        <taxon>Cupriavidus</taxon>
    </lineage>
</organism>
<feature type="coiled-coil region" evidence="1">
    <location>
        <begin position="22"/>
        <end position="63"/>
    </location>
</feature>
<evidence type="ECO:0000259" key="3">
    <source>
        <dbReference type="Pfam" id="PF03050"/>
    </source>
</evidence>
<proteinExistence type="predicted"/>
<gene>
    <name evidence="7" type="ORF">LMG26411_07014</name>
</gene>
<dbReference type="RefSeq" id="WP_211957789.1">
    <property type="nucleotide sequence ID" value="NZ_CAJPVI010000066.1"/>
</dbReference>
<feature type="region of interest" description="Disordered" evidence="2">
    <location>
        <begin position="81"/>
        <end position="115"/>
    </location>
</feature>
<evidence type="ECO:0000256" key="2">
    <source>
        <dbReference type="SAM" id="MobiDB-lite"/>
    </source>
</evidence>
<dbReference type="InterPro" id="IPR039552">
    <property type="entry name" value="IS66_C"/>
</dbReference>
<feature type="domain" description="Transposase IS66 zinc-finger binding" evidence="4">
    <location>
        <begin position="126"/>
        <end position="170"/>
    </location>
</feature>
<keyword evidence="8" id="KW-1185">Reference proteome</keyword>
<dbReference type="Pfam" id="PF03050">
    <property type="entry name" value="DDE_Tnp_IS66"/>
    <property type="match status" value="1"/>
</dbReference>
<evidence type="ECO:0000259" key="4">
    <source>
        <dbReference type="Pfam" id="PF13005"/>
    </source>
</evidence>
<dbReference type="Proteomes" id="UP000672657">
    <property type="component" value="Unassembled WGS sequence"/>
</dbReference>
<accession>A0ABM8TTN1</accession>
<dbReference type="InterPro" id="IPR052344">
    <property type="entry name" value="Transposase-related"/>
</dbReference>
<dbReference type="PANTHER" id="PTHR33678:SF1">
    <property type="entry name" value="BLL1576 PROTEIN"/>
    <property type="match status" value="1"/>
</dbReference>
<dbReference type="EMBL" id="CAJPVI010000066">
    <property type="protein sequence ID" value="CAG2159833.1"/>
    <property type="molecule type" value="Genomic_DNA"/>
</dbReference>
<dbReference type="InterPro" id="IPR024463">
    <property type="entry name" value="Transposase_TnpC_homeodom"/>
</dbReference>
<evidence type="ECO:0000313" key="7">
    <source>
        <dbReference type="EMBL" id="CAG2159833.1"/>
    </source>
</evidence>
<dbReference type="Pfam" id="PF13005">
    <property type="entry name" value="zf-IS66"/>
    <property type="match status" value="1"/>
</dbReference>
<keyword evidence="1" id="KW-0175">Coiled coil</keyword>
<dbReference type="Pfam" id="PF13007">
    <property type="entry name" value="LZ_Tnp_IS66"/>
    <property type="match status" value="1"/>
</dbReference>
<evidence type="ECO:0000259" key="5">
    <source>
        <dbReference type="Pfam" id="PF13007"/>
    </source>
</evidence>
<feature type="domain" description="Transposase IS66 central" evidence="3">
    <location>
        <begin position="185"/>
        <end position="474"/>
    </location>
</feature>
<comment type="caution">
    <text evidence="7">The sequence shown here is derived from an EMBL/GenBank/DDBJ whole genome shotgun (WGS) entry which is preliminary data.</text>
</comment>
<dbReference type="InterPro" id="IPR004291">
    <property type="entry name" value="Transposase_IS66_central"/>
</dbReference>
<feature type="domain" description="Transposase TnpC homeodomain" evidence="5">
    <location>
        <begin position="47"/>
        <end position="118"/>
    </location>
</feature>
<evidence type="ECO:0000256" key="1">
    <source>
        <dbReference type="SAM" id="Coils"/>
    </source>
</evidence>
<sequence length="531" mass="59431">MPVTVTITAEELEALLAERAAAHALRHEHEALRSELRLVKAQRDLAEERLRAYRRELFGAKSEARDADQLGLFNEAEALSAANAQPAQEDVPETKVGAHSRKKRGRKPLDPDLPRETVRHELPESERFCAHDGHALVEIGVETSEQLDVIPEQVRVIQHQRVKYACPCCDLGIKVTPAPARIIPRGLFTESALAWIATGKYQFGMPLYRQAGLLRRFGGDISSNTIAASMVRVGLAAQPVINLMRDALFDSALIYSDETTFQVLKEPDRRPQTKSYLWCQMNGSGPPIRLFTYTPGRGGNHAEQLFAGIEPGTALMSDGYELYNGIAYDYQLVHLGCWSHARRYFIKAEDAIPKAARSPEQLPTRFIKLIAKLYAAEARSANWPAQRRLHLRTRYSARVLDLIQAMLTEHRDTVVPGSLLGKALQYLHGQWPKLVRYIENGDWPISNNPCENAIRPFVVGRRGWLFASTVAGAHASANLYSLVETCKANGIDPYRYLLWLFMKLPLATTADDYAALLPWAMPDAVVSDVVY</sequence>
<evidence type="ECO:0000259" key="6">
    <source>
        <dbReference type="Pfam" id="PF13817"/>
    </source>
</evidence>
<name>A0ABM8TTN1_9BURK</name>
<feature type="domain" description="Transposase IS66 C-terminal" evidence="6">
    <location>
        <begin position="481"/>
        <end position="519"/>
    </location>
</feature>
<dbReference type="Pfam" id="PF13817">
    <property type="entry name" value="DDE_Tnp_IS66_C"/>
    <property type="match status" value="1"/>
</dbReference>
<protein>
    <submittedName>
        <fullName evidence="7">IS66 family transposase ISAeh1</fullName>
    </submittedName>
</protein>
<dbReference type="InterPro" id="IPR024474">
    <property type="entry name" value="Znf_dom_IS66"/>
</dbReference>
<dbReference type="PANTHER" id="PTHR33678">
    <property type="entry name" value="BLL1576 PROTEIN"/>
    <property type="match status" value="1"/>
</dbReference>